<keyword evidence="3" id="KW-1185">Reference proteome</keyword>
<evidence type="ECO:0000313" key="3">
    <source>
        <dbReference type="Proteomes" id="UP000008370"/>
    </source>
</evidence>
<proteinExistence type="predicted"/>
<accession>K5VRH4</accession>
<dbReference type="GO" id="GO:0000077">
    <property type="term" value="P:DNA damage checkpoint signaling"/>
    <property type="evidence" value="ECO:0007669"/>
    <property type="project" value="InterPro"/>
</dbReference>
<feature type="compositionally biased region" description="Basic and acidic residues" evidence="1">
    <location>
        <begin position="32"/>
        <end position="44"/>
    </location>
</feature>
<dbReference type="OrthoDB" id="3366922at2759"/>
<gene>
    <name evidence="2" type="ORF">PHACADRAFT_209924</name>
</gene>
<dbReference type="InterPro" id="IPR033349">
    <property type="entry name" value="ATRIP"/>
</dbReference>
<feature type="region of interest" description="Disordered" evidence="1">
    <location>
        <begin position="1006"/>
        <end position="1034"/>
    </location>
</feature>
<protein>
    <submittedName>
        <fullName evidence="2">Uncharacterized protein</fullName>
    </submittedName>
</protein>
<dbReference type="AlphaFoldDB" id="K5VRH4"/>
<feature type="compositionally biased region" description="Basic and acidic residues" evidence="1">
    <location>
        <begin position="1022"/>
        <end position="1034"/>
    </location>
</feature>
<feature type="compositionally biased region" description="Polar residues" evidence="1">
    <location>
        <begin position="55"/>
        <end position="65"/>
    </location>
</feature>
<feature type="compositionally biased region" description="Low complexity" evidence="1">
    <location>
        <begin position="531"/>
        <end position="543"/>
    </location>
</feature>
<dbReference type="PANTHER" id="PTHR28594">
    <property type="entry name" value="ATR-INTERACTING PROTEIN"/>
    <property type="match status" value="1"/>
</dbReference>
<feature type="compositionally biased region" description="Polar residues" evidence="1">
    <location>
        <begin position="210"/>
        <end position="220"/>
    </location>
</feature>
<dbReference type="GeneID" id="18912910"/>
<feature type="compositionally biased region" description="Polar residues" evidence="1">
    <location>
        <begin position="268"/>
        <end position="282"/>
    </location>
</feature>
<feature type="region of interest" description="Disordered" evidence="1">
    <location>
        <begin position="32"/>
        <end position="221"/>
    </location>
</feature>
<dbReference type="Proteomes" id="UP000008370">
    <property type="component" value="Unassembled WGS sequence"/>
</dbReference>
<feature type="region of interest" description="Disordered" evidence="1">
    <location>
        <begin position="531"/>
        <end position="556"/>
    </location>
</feature>
<dbReference type="PANTHER" id="PTHR28594:SF1">
    <property type="entry name" value="ATR-INTERACTING PROTEIN"/>
    <property type="match status" value="1"/>
</dbReference>
<dbReference type="HOGENOM" id="CLU_009272_0_0_1"/>
<feature type="compositionally biased region" description="Basic and acidic residues" evidence="1">
    <location>
        <begin position="480"/>
        <end position="492"/>
    </location>
</feature>
<dbReference type="RefSeq" id="XP_007396804.1">
    <property type="nucleotide sequence ID" value="XM_007396742.1"/>
</dbReference>
<feature type="compositionally biased region" description="Basic and acidic residues" evidence="1">
    <location>
        <begin position="81"/>
        <end position="91"/>
    </location>
</feature>
<feature type="compositionally biased region" description="Polar residues" evidence="1">
    <location>
        <begin position="128"/>
        <end position="182"/>
    </location>
</feature>
<feature type="region of interest" description="Disordered" evidence="1">
    <location>
        <begin position="382"/>
        <end position="410"/>
    </location>
</feature>
<sequence length="1034" mass="114765">MEDEDDYDNYFPPIDLSAQVLAELDSVERKFAATRLAKEPEEPPKPPPRKKQKIQHSSQEDSQYDSVPIVLGFGGNYFTQGREETNQRRDPPIPQQTRQSTAIHTRPAPAKASPSYVSSPEAPLQPIQEAQAQQSRALQPVRQSSTPMLNGSPQVASRMQTPQVVAHSKQNTWNHRSPSNSAVAGPSRPSPEPLSAGQSYAQGQRPHAIQQLSRQSSVSVTVPARHTHMAPVNAQNQVEHQVQRNSNAPVMQARNKLPLEAQPLSPLDRQSSNNTHVPQQSARPVHGGKKPNHASNLELSILRAQVAELQSRVEVAEEARYLKEGEVSILRAGITKHTQDHMAEIARLQAAREAAEAAKLQLVKEQKEEVERLKTQYTFRQHELETSSRKPPWSAQAKKIQSRPIGSPIGTPLQMRAWNPPRIAQPSSQVAQTPRRPRFGEIIVSPKFAHPKMLLPPPGPVLPGWQNSFAPSAKPASQLAKDKGKGRLREPTVAEDDGQAFFAPASSPPSPSPFKEHRPLPDTTAVEYVAVSSKSPASAPEPSTQAPLPSEQEDEDIKIDVKMVDDEMEGFKTEDVTAGTQEEESHEIESPNWRDEFQRLLFAHRAPGSDMPTLHSLLNSSIPASAAADLQKKYTSICAKVMEHLGLSFRLGDWDAYIQIFSNIIAELACILATTAVLSRLSALFDLLRTLCYTIPSFTVALMTPPADNASPRILTAICDVIRTYGEYAKMAENADERNALVQLTFSLLEALAWNIPEDLVSHLSIVIRRHEFMSIFITRNQPVGIMTHSVKLLALLATHPTLFRHLLSPPEKGESEEAQSKDLGNRLFRIHSLCYCLIEPCRDGPEHNELKDAIMTFFTTLSLAHPDALTILLKSRALIPSVIIYLSNLATPIWEEDEELVSSPEEASRLARKILRAIALLYYLIFTPDPPFDLRHQLHRPPARHLMSIAHVFTVTMSRIGYTSLPSWLSEEQRSILSQAVGMSKLLLEQVVDGPELDAIWTAFHEDDPPAGGGDEDEENEARLLHPAEDTDQ</sequence>
<feature type="region of interest" description="Disordered" evidence="1">
    <location>
        <begin position="465"/>
        <end position="519"/>
    </location>
</feature>
<organism evidence="2 3">
    <name type="scientific">Phanerochaete carnosa (strain HHB-10118-sp)</name>
    <name type="common">White-rot fungus</name>
    <name type="synonym">Peniophora carnosa</name>
    <dbReference type="NCBI Taxonomy" id="650164"/>
    <lineage>
        <taxon>Eukaryota</taxon>
        <taxon>Fungi</taxon>
        <taxon>Dikarya</taxon>
        <taxon>Basidiomycota</taxon>
        <taxon>Agaricomycotina</taxon>
        <taxon>Agaricomycetes</taxon>
        <taxon>Polyporales</taxon>
        <taxon>Phanerochaetaceae</taxon>
        <taxon>Phanerochaete</taxon>
    </lineage>
</organism>
<evidence type="ECO:0000313" key="2">
    <source>
        <dbReference type="EMBL" id="EKM54103.1"/>
    </source>
</evidence>
<reference evidence="2 3" key="1">
    <citation type="journal article" date="2012" name="BMC Genomics">
        <title>Comparative genomics of the white-rot fungi, Phanerochaete carnosa and P. chrysosporium, to elucidate the genetic basis of the distinct wood types they colonize.</title>
        <authorList>
            <person name="Suzuki H."/>
            <person name="MacDonald J."/>
            <person name="Syed K."/>
            <person name="Salamov A."/>
            <person name="Hori C."/>
            <person name="Aerts A."/>
            <person name="Henrissat B."/>
            <person name="Wiebenga A."/>
            <person name="vanKuyk P.A."/>
            <person name="Barry K."/>
            <person name="Lindquist E."/>
            <person name="LaButti K."/>
            <person name="Lapidus A."/>
            <person name="Lucas S."/>
            <person name="Coutinho P."/>
            <person name="Gong Y."/>
            <person name="Samejima M."/>
            <person name="Mahadevan R."/>
            <person name="Abou-Zaid M."/>
            <person name="de Vries R.P."/>
            <person name="Igarashi K."/>
            <person name="Yadav J.S."/>
            <person name="Grigoriev I.V."/>
            <person name="Master E.R."/>
        </authorList>
    </citation>
    <scope>NUCLEOTIDE SEQUENCE [LARGE SCALE GENOMIC DNA]</scope>
    <source>
        <strain evidence="2 3">HHB-10118-sp</strain>
    </source>
</reference>
<feature type="region of interest" description="Disordered" evidence="1">
    <location>
        <begin position="264"/>
        <end position="293"/>
    </location>
</feature>
<dbReference type="InParanoid" id="K5VRH4"/>
<name>K5VRH4_PHACS</name>
<dbReference type="EMBL" id="JH930473">
    <property type="protein sequence ID" value="EKM54103.1"/>
    <property type="molecule type" value="Genomic_DNA"/>
</dbReference>
<evidence type="ECO:0000256" key="1">
    <source>
        <dbReference type="SAM" id="MobiDB-lite"/>
    </source>
</evidence>
<dbReference type="KEGG" id="pco:PHACADRAFT_209924"/>